<dbReference type="Gene3D" id="3.10.129.10">
    <property type="entry name" value="Hotdog Thioesterase"/>
    <property type="match status" value="2"/>
</dbReference>
<dbReference type="RefSeq" id="WP_091839279.1">
    <property type="nucleotide sequence ID" value="NZ_FOAN01000007.1"/>
</dbReference>
<dbReference type="PANTHER" id="PTHR43664">
    <property type="entry name" value="MONOAMINE OXIDASE-RELATED"/>
    <property type="match status" value="1"/>
</dbReference>
<dbReference type="Proteomes" id="UP000199664">
    <property type="component" value="Unassembled WGS sequence"/>
</dbReference>
<proteinExistence type="predicted"/>
<dbReference type="EMBL" id="FOAN01000007">
    <property type="protein sequence ID" value="SEM12878.1"/>
    <property type="molecule type" value="Genomic_DNA"/>
</dbReference>
<evidence type="ECO:0000259" key="1">
    <source>
        <dbReference type="Pfam" id="PF01575"/>
    </source>
</evidence>
<evidence type="ECO:0000313" key="2">
    <source>
        <dbReference type="EMBL" id="SEM12878.1"/>
    </source>
</evidence>
<dbReference type="STRING" id="1036779.SAMN04515666_107274"/>
<feature type="domain" description="MaoC-like" evidence="1">
    <location>
        <begin position="17"/>
        <end position="112"/>
    </location>
</feature>
<dbReference type="AlphaFoldDB" id="A0A1H7VVV0"/>
<sequence length="337" mass="37376">MLYFEDFVPGSVNEYGSLPVSQDDILAFAERFDAQDFHIDPEKAKASFVGSLIGSGWHSCALLMRLVAEAFLLDATSMGSPGIEEVKWLRPVKPGDALRLRWTVAETKESRSRPEMGLVKFRFELLNQRGEPVVEQTNWVMFGRRGSGFEAARGDWLAHPASYQAPELTTAVAPPAQPTAPPRYFDELVIGDSYELGSLVFTPQEIVAFARSFDPQPFHMDEEAAKKSSFGSLCASGWHTAAGWMAAMVSHRRRQEAMLAPAAAPRLGPSPGFKNLRWLKPVYAGDRITYHSAVADKRPSVSRPDWGLFFHHNTGVNQKGETVLSFDGCVFIERKPA</sequence>
<organism evidence="2 3">
    <name type="scientific">Bosea lupini</name>
    <dbReference type="NCBI Taxonomy" id="1036779"/>
    <lineage>
        <taxon>Bacteria</taxon>
        <taxon>Pseudomonadati</taxon>
        <taxon>Pseudomonadota</taxon>
        <taxon>Alphaproteobacteria</taxon>
        <taxon>Hyphomicrobiales</taxon>
        <taxon>Boseaceae</taxon>
        <taxon>Bosea</taxon>
    </lineage>
</organism>
<dbReference type="SUPFAM" id="SSF54637">
    <property type="entry name" value="Thioesterase/thiol ester dehydrase-isomerase"/>
    <property type="match status" value="2"/>
</dbReference>
<accession>A0A1H7VVV0</accession>
<dbReference type="InterPro" id="IPR052342">
    <property type="entry name" value="MCH/BMMD"/>
</dbReference>
<dbReference type="CDD" id="cd03454">
    <property type="entry name" value="YdeM"/>
    <property type="match status" value="2"/>
</dbReference>
<protein>
    <submittedName>
        <fullName evidence="2">Acyl dehydratase</fullName>
    </submittedName>
</protein>
<dbReference type="Pfam" id="PF01575">
    <property type="entry name" value="MaoC_dehydratas"/>
    <property type="match status" value="2"/>
</dbReference>
<dbReference type="OrthoDB" id="9797938at2"/>
<keyword evidence="3" id="KW-1185">Reference proteome</keyword>
<reference evidence="3" key="1">
    <citation type="submission" date="2016-10" db="EMBL/GenBank/DDBJ databases">
        <authorList>
            <person name="Varghese N."/>
            <person name="Submissions S."/>
        </authorList>
    </citation>
    <scope>NUCLEOTIDE SEQUENCE [LARGE SCALE GENOMIC DNA]</scope>
    <source>
        <strain evidence="3">LMG 26383,CCUG 61248,R- 45681</strain>
    </source>
</reference>
<dbReference type="InterPro" id="IPR029069">
    <property type="entry name" value="HotDog_dom_sf"/>
</dbReference>
<gene>
    <name evidence="2" type="ORF">SAMN04515666_107274</name>
</gene>
<feature type="domain" description="MaoC-like" evidence="1">
    <location>
        <begin position="192"/>
        <end position="298"/>
    </location>
</feature>
<dbReference type="PANTHER" id="PTHR43664:SF1">
    <property type="entry name" value="BETA-METHYLMALYL-COA DEHYDRATASE"/>
    <property type="match status" value="1"/>
</dbReference>
<name>A0A1H7VVV0_9HYPH</name>
<evidence type="ECO:0000313" key="3">
    <source>
        <dbReference type="Proteomes" id="UP000199664"/>
    </source>
</evidence>
<dbReference type="InterPro" id="IPR002539">
    <property type="entry name" value="MaoC-like_dom"/>
</dbReference>